<name>A0A6J6WDL5_9ZZZZ</name>
<reference evidence="3" key="1">
    <citation type="submission" date="2020-05" db="EMBL/GenBank/DDBJ databases">
        <authorList>
            <person name="Chiriac C."/>
            <person name="Salcher M."/>
            <person name="Ghai R."/>
            <person name="Kavagutti S V."/>
        </authorList>
    </citation>
    <scope>NUCLEOTIDE SEQUENCE</scope>
</reference>
<evidence type="ECO:0000313" key="3">
    <source>
        <dbReference type="EMBL" id="CAB4782560.1"/>
    </source>
</evidence>
<evidence type="ECO:0000256" key="1">
    <source>
        <dbReference type="SAM" id="MobiDB-lite"/>
    </source>
</evidence>
<organism evidence="3">
    <name type="scientific">freshwater metagenome</name>
    <dbReference type="NCBI Taxonomy" id="449393"/>
    <lineage>
        <taxon>unclassified sequences</taxon>
        <taxon>metagenomes</taxon>
        <taxon>ecological metagenomes</taxon>
    </lineage>
</organism>
<gene>
    <name evidence="3" type="ORF">UFOPK2907_01265</name>
</gene>
<evidence type="ECO:0000256" key="2">
    <source>
        <dbReference type="SAM" id="Phobius"/>
    </source>
</evidence>
<keyword evidence="2" id="KW-0472">Membrane</keyword>
<dbReference type="AlphaFoldDB" id="A0A6J6WDL5"/>
<keyword evidence="2" id="KW-1133">Transmembrane helix</keyword>
<keyword evidence="2" id="KW-0812">Transmembrane</keyword>
<feature type="transmembrane region" description="Helical" evidence="2">
    <location>
        <begin position="78"/>
        <end position="97"/>
    </location>
</feature>
<dbReference type="EMBL" id="CAEZZR010000143">
    <property type="protein sequence ID" value="CAB4782560.1"/>
    <property type="molecule type" value="Genomic_DNA"/>
</dbReference>
<protein>
    <submittedName>
        <fullName evidence="3">Unannotated protein</fullName>
    </submittedName>
</protein>
<accession>A0A6J6WDL5</accession>
<proteinExistence type="predicted"/>
<feature type="region of interest" description="Disordered" evidence="1">
    <location>
        <begin position="154"/>
        <end position="176"/>
    </location>
</feature>
<sequence>MNCLRTSTTTAPAARDTALIASPENKKTTAAPMIKPTRLRGLATSRTPWYWDARSPAFCPASSTAFLIASVNAPKSAVAARTAVAIAMPLVIAFVVLPTASRDVRIFEPSPSTSPDISAIPCALSEIGPNVSIATITPTVVNKPVPANAIARSESTMFPPPSKKAPNTADAIITAE</sequence>